<protein>
    <recommendedName>
        <fullName evidence="1">Fungal-type protein kinase domain-containing protein</fullName>
    </recommendedName>
</protein>
<accession>A0A0D2NUD6</accession>
<keyword evidence="3" id="KW-1185">Reference proteome</keyword>
<dbReference type="Proteomes" id="UP000054270">
    <property type="component" value="Unassembled WGS sequence"/>
</dbReference>
<reference evidence="3" key="1">
    <citation type="submission" date="2014-04" db="EMBL/GenBank/DDBJ databases">
        <title>Evolutionary Origins and Diversification of the Mycorrhizal Mutualists.</title>
        <authorList>
            <consortium name="DOE Joint Genome Institute"/>
            <consortium name="Mycorrhizal Genomics Consortium"/>
            <person name="Kohler A."/>
            <person name="Kuo A."/>
            <person name="Nagy L.G."/>
            <person name="Floudas D."/>
            <person name="Copeland A."/>
            <person name="Barry K.W."/>
            <person name="Cichocki N."/>
            <person name="Veneault-Fourrey C."/>
            <person name="LaButti K."/>
            <person name="Lindquist E.A."/>
            <person name="Lipzen A."/>
            <person name="Lundell T."/>
            <person name="Morin E."/>
            <person name="Murat C."/>
            <person name="Riley R."/>
            <person name="Ohm R."/>
            <person name="Sun H."/>
            <person name="Tunlid A."/>
            <person name="Henrissat B."/>
            <person name="Grigoriev I.V."/>
            <person name="Hibbett D.S."/>
            <person name="Martin F."/>
        </authorList>
    </citation>
    <scope>NUCLEOTIDE SEQUENCE [LARGE SCALE GENOMIC DNA]</scope>
    <source>
        <strain evidence="3">FD-334 SS-4</strain>
    </source>
</reference>
<feature type="domain" description="Fungal-type protein kinase" evidence="1">
    <location>
        <begin position="106"/>
        <end position="275"/>
    </location>
</feature>
<sequence>VTIDRFNGNPLSVVVDGHTFTFITEIFNSPFLFSRGTRVFVVQDENEHYHILKDSWILVSHNVSEIENLKIISEKAQEEDVDPRLRALLPRFIAGDDNVDQTSRNRDMLPVGHTHRQRRRIVTGPIGDPITSYCSRIECLQAFVDIADHLKFLDEKCDLVHSDISLTNVMIVRFPGVSSKLSTNPSMLPTENKLVPWDNVVPCGRDGLESHEVLSGGGILDFDYTHASNTESTKQSGTLPYMAVSLLNHKMRQAPLIHRLAHDLESLCMVLIHIVRFSCGPIGTNKGKINRKTYRVSQWHHESDMQALEDYKKMDLKEIAENPELYVNGYWAPIASFIGKLL</sequence>
<dbReference type="PROSITE" id="PS00109">
    <property type="entry name" value="PROTEIN_KINASE_TYR"/>
    <property type="match status" value="1"/>
</dbReference>
<dbReference type="STRING" id="945553.A0A0D2NUD6"/>
<gene>
    <name evidence="2" type="ORF">HYPSUDRAFT_122095</name>
</gene>
<feature type="non-terminal residue" evidence="2">
    <location>
        <position position="342"/>
    </location>
</feature>
<dbReference type="EMBL" id="KN817549">
    <property type="protein sequence ID" value="KJA22489.1"/>
    <property type="molecule type" value="Genomic_DNA"/>
</dbReference>
<dbReference type="PANTHER" id="PTHR38248">
    <property type="entry name" value="FUNK1 6"/>
    <property type="match status" value="1"/>
</dbReference>
<dbReference type="OrthoDB" id="3260094at2759"/>
<dbReference type="AlphaFoldDB" id="A0A0D2NUD6"/>
<organism evidence="2 3">
    <name type="scientific">Hypholoma sublateritium (strain FD-334 SS-4)</name>
    <dbReference type="NCBI Taxonomy" id="945553"/>
    <lineage>
        <taxon>Eukaryota</taxon>
        <taxon>Fungi</taxon>
        <taxon>Dikarya</taxon>
        <taxon>Basidiomycota</taxon>
        <taxon>Agaricomycotina</taxon>
        <taxon>Agaricomycetes</taxon>
        <taxon>Agaricomycetidae</taxon>
        <taxon>Agaricales</taxon>
        <taxon>Agaricineae</taxon>
        <taxon>Strophariaceae</taxon>
        <taxon>Hypholoma</taxon>
    </lineage>
</organism>
<dbReference type="GO" id="GO:0004672">
    <property type="term" value="F:protein kinase activity"/>
    <property type="evidence" value="ECO:0007669"/>
    <property type="project" value="InterPro"/>
</dbReference>
<dbReference type="PANTHER" id="PTHR38248:SF2">
    <property type="entry name" value="FUNK1 11"/>
    <property type="match status" value="1"/>
</dbReference>
<proteinExistence type="predicted"/>
<evidence type="ECO:0000313" key="3">
    <source>
        <dbReference type="Proteomes" id="UP000054270"/>
    </source>
</evidence>
<evidence type="ECO:0000259" key="1">
    <source>
        <dbReference type="Pfam" id="PF17667"/>
    </source>
</evidence>
<evidence type="ECO:0000313" key="2">
    <source>
        <dbReference type="EMBL" id="KJA22489.1"/>
    </source>
</evidence>
<dbReference type="InterPro" id="IPR011009">
    <property type="entry name" value="Kinase-like_dom_sf"/>
</dbReference>
<dbReference type="SUPFAM" id="SSF56112">
    <property type="entry name" value="Protein kinase-like (PK-like)"/>
    <property type="match status" value="1"/>
</dbReference>
<name>A0A0D2NUD6_HYPSF</name>
<dbReference type="Pfam" id="PF17667">
    <property type="entry name" value="Pkinase_fungal"/>
    <property type="match status" value="1"/>
</dbReference>
<dbReference type="InterPro" id="IPR040976">
    <property type="entry name" value="Pkinase_fungal"/>
</dbReference>
<dbReference type="InterPro" id="IPR008266">
    <property type="entry name" value="Tyr_kinase_AS"/>
</dbReference>
<dbReference type="Gene3D" id="1.10.510.10">
    <property type="entry name" value="Transferase(Phosphotransferase) domain 1"/>
    <property type="match status" value="1"/>
</dbReference>
<feature type="non-terminal residue" evidence="2">
    <location>
        <position position="1"/>
    </location>
</feature>